<name>A0AA36HQG2_9DINO</name>
<dbReference type="Pfam" id="PF03133">
    <property type="entry name" value="TTL"/>
    <property type="match status" value="1"/>
</dbReference>
<keyword evidence="2" id="KW-1185">Reference proteome</keyword>
<proteinExistence type="predicted"/>
<accession>A0AA36HQG2</accession>
<dbReference type="EMBL" id="CAUJNA010000191">
    <property type="protein sequence ID" value="CAJ1373377.1"/>
    <property type="molecule type" value="Genomic_DNA"/>
</dbReference>
<organism evidence="1 2">
    <name type="scientific">Effrenium voratum</name>
    <dbReference type="NCBI Taxonomy" id="2562239"/>
    <lineage>
        <taxon>Eukaryota</taxon>
        <taxon>Sar</taxon>
        <taxon>Alveolata</taxon>
        <taxon>Dinophyceae</taxon>
        <taxon>Suessiales</taxon>
        <taxon>Symbiodiniaceae</taxon>
        <taxon>Effrenium</taxon>
    </lineage>
</organism>
<dbReference type="SUPFAM" id="SSF56059">
    <property type="entry name" value="Glutathione synthetase ATP-binding domain-like"/>
    <property type="match status" value="1"/>
</dbReference>
<dbReference type="InterPro" id="IPR004344">
    <property type="entry name" value="TTL/TTLL_fam"/>
</dbReference>
<dbReference type="Gene3D" id="3.30.470.20">
    <property type="entry name" value="ATP-grasp fold, B domain"/>
    <property type="match status" value="1"/>
</dbReference>
<evidence type="ECO:0000313" key="1">
    <source>
        <dbReference type="EMBL" id="CAJ1373377.1"/>
    </source>
</evidence>
<dbReference type="PANTHER" id="PTHR47551">
    <property type="entry name" value="TUBULIN--TYROSINE LIGASE PBY1-RELATED"/>
    <property type="match status" value="1"/>
</dbReference>
<dbReference type="GO" id="GO:0000932">
    <property type="term" value="C:P-body"/>
    <property type="evidence" value="ECO:0007669"/>
    <property type="project" value="TreeGrafter"/>
</dbReference>
<dbReference type="AlphaFoldDB" id="A0AA36HQG2"/>
<dbReference type="PROSITE" id="PS51221">
    <property type="entry name" value="TTL"/>
    <property type="match status" value="1"/>
</dbReference>
<sequence length="443" mass="48599">MFPLQRPLRLALRLLPPLLLSLVIRWFLRRRKPVSISVALRSAYAQEVALAAARQLGVRVEREASTQWADFDAIDWDAFFDGRLQRCSSLYVRASLVRKGMLAHYLAKKRFAGVMPPTLVADVEDEDDLQKLPAKVEKWAASCDPTHLVVKASNANRGEHIFLVRTAAEVASAVRPSVQRGVKEWVIQPYIRSLLEGRKFHLRCHFLMVGCPFCGTSRAWLHSQAVALLASEVFTEDLARTAAHLTNHCIQEAHPDYDEARQIRVQVLAEPVRRQVASSLQQALASCARTAGFWPLPQCFELFAADFLLEGSEPKAWLLEINSGPDLGVFGRNRAEAQHLAADVLRTAVLPFRKAAGPTWEDPAHCSCRLHGSGFATELWSCPPSAASCAEELRQFQRRLGLAASCAKALHGDLALRGPQASVAAAAAATARPAAAEAAEAAG</sequence>
<dbReference type="PANTHER" id="PTHR47551:SF1">
    <property type="entry name" value="TUBULIN--TYROSINE LIGASE PBY1-RELATED"/>
    <property type="match status" value="1"/>
</dbReference>
<gene>
    <name evidence="1" type="ORF">EVOR1521_LOCUS3211</name>
</gene>
<evidence type="ECO:0000313" key="2">
    <source>
        <dbReference type="Proteomes" id="UP001178507"/>
    </source>
</evidence>
<dbReference type="InterPro" id="IPR027746">
    <property type="entry name" value="TTL"/>
</dbReference>
<comment type="caution">
    <text evidence="1">The sequence shown here is derived from an EMBL/GenBank/DDBJ whole genome shotgun (WGS) entry which is preliminary data.</text>
</comment>
<dbReference type="Proteomes" id="UP001178507">
    <property type="component" value="Unassembled WGS sequence"/>
</dbReference>
<reference evidence="1" key="1">
    <citation type="submission" date="2023-08" db="EMBL/GenBank/DDBJ databases">
        <authorList>
            <person name="Chen Y."/>
            <person name="Shah S."/>
            <person name="Dougan E. K."/>
            <person name="Thang M."/>
            <person name="Chan C."/>
        </authorList>
    </citation>
    <scope>NUCLEOTIDE SEQUENCE</scope>
</reference>
<protein>
    <submittedName>
        <fullName evidence="1">Uncharacterized protein</fullName>
    </submittedName>
</protein>